<dbReference type="EMBL" id="VUJU01005323">
    <property type="protein sequence ID" value="KAF0751606.1"/>
    <property type="molecule type" value="Genomic_DNA"/>
</dbReference>
<dbReference type="Proteomes" id="UP000478052">
    <property type="component" value="Unassembled WGS sequence"/>
</dbReference>
<accession>A0A6G0Y9M9</accession>
<keyword evidence="2" id="KW-1185">Reference proteome</keyword>
<reference evidence="1 2" key="1">
    <citation type="submission" date="2019-08" db="EMBL/GenBank/DDBJ databases">
        <title>Whole genome of Aphis craccivora.</title>
        <authorList>
            <person name="Voronova N.V."/>
            <person name="Shulinski R.S."/>
            <person name="Bandarenka Y.V."/>
            <person name="Zhorov D.G."/>
            <person name="Warner D."/>
        </authorList>
    </citation>
    <scope>NUCLEOTIDE SEQUENCE [LARGE SCALE GENOMIC DNA]</scope>
    <source>
        <strain evidence="1">180601</strain>
        <tissue evidence="1">Whole Body</tissue>
    </source>
</reference>
<comment type="caution">
    <text evidence="1">The sequence shown here is derived from an EMBL/GenBank/DDBJ whole genome shotgun (WGS) entry which is preliminary data.</text>
</comment>
<dbReference type="OrthoDB" id="6613119at2759"/>
<proteinExistence type="predicted"/>
<evidence type="ECO:0000313" key="1">
    <source>
        <dbReference type="EMBL" id="KAF0751606.1"/>
    </source>
</evidence>
<sequence>MYVHVDFEKAVINAIKIVIGERVEVNGCFYHLTQATHRQLQKMGLINDYKSDEDFSIFCQQLDVLAFLPLCDVGT</sequence>
<organism evidence="1 2">
    <name type="scientific">Aphis craccivora</name>
    <name type="common">Cowpea aphid</name>
    <dbReference type="NCBI Taxonomy" id="307492"/>
    <lineage>
        <taxon>Eukaryota</taxon>
        <taxon>Metazoa</taxon>
        <taxon>Ecdysozoa</taxon>
        <taxon>Arthropoda</taxon>
        <taxon>Hexapoda</taxon>
        <taxon>Insecta</taxon>
        <taxon>Pterygota</taxon>
        <taxon>Neoptera</taxon>
        <taxon>Paraneoptera</taxon>
        <taxon>Hemiptera</taxon>
        <taxon>Sternorrhyncha</taxon>
        <taxon>Aphidomorpha</taxon>
        <taxon>Aphidoidea</taxon>
        <taxon>Aphididae</taxon>
        <taxon>Aphidini</taxon>
        <taxon>Aphis</taxon>
        <taxon>Aphis</taxon>
    </lineage>
</organism>
<evidence type="ECO:0000313" key="2">
    <source>
        <dbReference type="Proteomes" id="UP000478052"/>
    </source>
</evidence>
<gene>
    <name evidence="1" type="ORF">FWK35_00018339</name>
</gene>
<name>A0A6G0Y9M9_APHCR</name>
<dbReference type="AlphaFoldDB" id="A0A6G0Y9M9"/>
<evidence type="ECO:0008006" key="3">
    <source>
        <dbReference type="Google" id="ProtNLM"/>
    </source>
</evidence>
<protein>
    <recommendedName>
        <fullName evidence="3">MULE domain-containing protein</fullName>
    </recommendedName>
</protein>